<keyword evidence="1" id="KW-0479">Metal-binding</keyword>
<dbReference type="InterPro" id="IPR012334">
    <property type="entry name" value="Pectin_lyas_fold"/>
</dbReference>
<keyword evidence="5" id="KW-1185">Reference proteome</keyword>
<evidence type="ECO:0000256" key="2">
    <source>
        <dbReference type="ARBA" id="ARBA00023180"/>
    </source>
</evidence>
<sequence>MKKIILMTTAVAAALSAHAQMIDFDLPGKTTMGKDTELNYTSWAVPRASSDTKSFDNGVSITITAGGAASAVGSNWNKTYVESKGLRVIADEVVACNLVDGNMVKTTEGSSSLILTITGLSAGVHTLKAYHNNSDLDQSMPDVEVRVNGQVVASGKPFTSGAESTIEAGSSYITFTAKEGEPVVITYATTPESGKTYSTTSMMLNGLEFDVAAMTATDPTPSNQDYHAGQEDGTVQFSWTAAVGAVAHKLVLGTDSAEVAQSDAYLYEGENTSFTQTGLSSMQRYWWRIDEVDAEGNIYRGTPWSFRPCHLAFPGAEGYGRYALGGRGGSVYHVTNLNNDHNPGSLLYGLTDISEPHTIVFDVSGIIVMDFSAVFTNPYITIAGQTAPGKGICLKASNVNIGSDNICRFMRFKHGYGDTGNAMGMSGANHSIVDHTTAAWGTDETVSGRGALNVSFQYSMIAEALGIADHKNYSAGTNHGYAATIDGRIGSWHHNLLLNCEGRNWSMGGGMDGQNRPIGGLDLFNNVCYNWHSRTTDGNCHAVNFVNNYYKMGADTNKKILFSQDFEDAIAPDGIDQAYVSGNIRENKNHTLTYDKKGETYKATGNIPTTYKYLVDEPLFASYATIHTAKDALKIVTSDGGATMPMRDDQHLRVIREAIEGTYTYTGSRSGIKGEIDHEDDAGGWEVYPEEHRSADFDTDQDGMPNWYEKVINSDINTANHNDDPDNDGYTLLEDYLDFMAHPYLIVAPNESKTINMKPYFRGFYGFNGETSEPVYSITSNSPLFVATVSDSIITVQAKEEGGIGMITVKVTDTDGASFEQQLGIAITGETTGIHTVWNEDQIEVAKREFFTLDGKKVDKFDAHNVYVMKITDTTGKVYSMKVIKN</sequence>
<dbReference type="PANTHER" id="PTHR42970:SF1">
    <property type="entry name" value="PECTATE LYASE C-RELATED"/>
    <property type="match status" value="1"/>
</dbReference>
<dbReference type="EMBL" id="NPJF01000026">
    <property type="protein sequence ID" value="OYP55838.1"/>
    <property type="molecule type" value="Genomic_DNA"/>
</dbReference>
<gene>
    <name evidence="4" type="ORF">CIK91_05765</name>
</gene>
<dbReference type="InterPro" id="IPR011050">
    <property type="entry name" value="Pectin_lyase_fold/virulence"/>
</dbReference>
<dbReference type="PANTHER" id="PTHR42970">
    <property type="entry name" value="PECTATE LYASE C-RELATED"/>
    <property type="match status" value="1"/>
</dbReference>
<reference evidence="4 5" key="1">
    <citation type="submission" date="2017-08" db="EMBL/GenBank/DDBJ databases">
        <title>Comparative genomics of non-oral Prevotella species.</title>
        <authorList>
            <person name="Accetto T."/>
            <person name="Nograsek B."/>
            <person name="Avgustin G."/>
        </authorList>
    </citation>
    <scope>NUCLEOTIDE SEQUENCE [LARGE SCALE GENOMIC DNA]</scope>
    <source>
        <strain evidence="4 5">TC1-1</strain>
    </source>
</reference>
<keyword evidence="2" id="KW-0325">Glycoprotein</keyword>
<evidence type="ECO:0000313" key="4">
    <source>
        <dbReference type="EMBL" id="OYP55838.1"/>
    </source>
</evidence>
<proteinExistence type="predicted"/>
<feature type="chain" id="PRO_5045264909" description="Pectate lyase" evidence="3">
    <location>
        <begin position="20"/>
        <end position="886"/>
    </location>
</feature>
<evidence type="ECO:0008006" key="6">
    <source>
        <dbReference type="Google" id="ProtNLM"/>
    </source>
</evidence>
<dbReference type="Gene3D" id="2.60.40.10">
    <property type="entry name" value="Immunoglobulins"/>
    <property type="match status" value="1"/>
</dbReference>
<evidence type="ECO:0000256" key="1">
    <source>
        <dbReference type="ARBA" id="ARBA00022723"/>
    </source>
</evidence>
<keyword evidence="3" id="KW-0732">Signal</keyword>
<dbReference type="Proteomes" id="UP000216189">
    <property type="component" value="Unassembled WGS sequence"/>
</dbReference>
<evidence type="ECO:0000313" key="5">
    <source>
        <dbReference type="Proteomes" id="UP000216189"/>
    </source>
</evidence>
<comment type="caution">
    <text evidence="4">The sequence shown here is derived from an EMBL/GenBank/DDBJ whole genome shotgun (WGS) entry which is preliminary data.</text>
</comment>
<evidence type="ECO:0000256" key="3">
    <source>
        <dbReference type="SAM" id="SignalP"/>
    </source>
</evidence>
<organism evidence="4 5">
    <name type="scientific">Segatella bryantii</name>
    <name type="common">Prevotella bryantii</name>
    <dbReference type="NCBI Taxonomy" id="77095"/>
    <lineage>
        <taxon>Bacteria</taxon>
        <taxon>Pseudomonadati</taxon>
        <taxon>Bacteroidota</taxon>
        <taxon>Bacteroidia</taxon>
        <taxon>Bacteroidales</taxon>
        <taxon>Prevotellaceae</taxon>
        <taxon>Segatella</taxon>
    </lineage>
</organism>
<dbReference type="SUPFAM" id="SSF51126">
    <property type="entry name" value="Pectin lyase-like"/>
    <property type="match status" value="1"/>
</dbReference>
<name>A0ABX4EJJ0_SEGBR</name>
<feature type="signal peptide" evidence="3">
    <location>
        <begin position="1"/>
        <end position="19"/>
    </location>
</feature>
<dbReference type="InterPro" id="IPR013783">
    <property type="entry name" value="Ig-like_fold"/>
</dbReference>
<dbReference type="InterPro" id="IPR052063">
    <property type="entry name" value="Polysaccharide_Lyase_1"/>
</dbReference>
<protein>
    <recommendedName>
        <fullName evidence="6">Pectate lyase</fullName>
    </recommendedName>
</protein>
<accession>A0ABX4EJJ0</accession>
<dbReference type="RefSeq" id="WP_094448323.1">
    <property type="nucleotide sequence ID" value="NZ_CP091801.1"/>
</dbReference>
<dbReference type="Gene3D" id="2.160.20.10">
    <property type="entry name" value="Single-stranded right-handed beta-helix, Pectin lyase-like"/>
    <property type="match status" value="1"/>
</dbReference>